<keyword evidence="3" id="KW-0540">Nuclease</keyword>
<evidence type="ECO:0000256" key="3">
    <source>
        <dbReference type="ARBA" id="ARBA00022722"/>
    </source>
</evidence>
<dbReference type="GO" id="GO:0016787">
    <property type="term" value="F:hydrolase activity"/>
    <property type="evidence" value="ECO:0007669"/>
    <property type="project" value="UniProtKB-KW"/>
</dbReference>
<dbReference type="Pfam" id="PF06769">
    <property type="entry name" value="YoeB_toxin"/>
    <property type="match status" value="1"/>
</dbReference>
<dbReference type="GO" id="GO:0004519">
    <property type="term" value="F:endonuclease activity"/>
    <property type="evidence" value="ECO:0007669"/>
    <property type="project" value="UniProtKB-KW"/>
</dbReference>
<reference evidence="7 8" key="1">
    <citation type="submission" date="2018-12" db="EMBL/GenBank/DDBJ databases">
        <title>Flavobacterium sp. nov., isolated from glacier ice.</title>
        <authorList>
            <person name="Liu Q."/>
            <person name="Xin Y.-H."/>
        </authorList>
    </citation>
    <scope>NUCLEOTIDE SEQUENCE [LARGE SCALE GENOMIC DNA]</scope>
    <source>
        <strain evidence="7 8">RB1N8</strain>
    </source>
</reference>
<evidence type="ECO:0000313" key="7">
    <source>
        <dbReference type="EMBL" id="RTZ07961.1"/>
    </source>
</evidence>
<dbReference type="EMBL" id="RYDJ01000001">
    <property type="protein sequence ID" value="RTZ07961.1"/>
    <property type="molecule type" value="Genomic_DNA"/>
</dbReference>
<proteinExistence type="inferred from homology"/>
<evidence type="ECO:0000256" key="2">
    <source>
        <dbReference type="ARBA" id="ARBA00022649"/>
    </source>
</evidence>
<accession>A0A432CRK6</accession>
<dbReference type="PANTHER" id="PTHR38039">
    <property type="entry name" value="TOXIN YOEB"/>
    <property type="match status" value="1"/>
</dbReference>
<gene>
    <name evidence="7" type="ORF">EKL98_01170</name>
</gene>
<sequence length="79" mass="9461">MQIVFTTKARKDLDFWIKSGNKNILNKITDLIEDIQLHAFEGIGKPEQLKYQLSGKWSRRINQEHRIIYKVTEKIQLKY</sequence>
<dbReference type="RefSeq" id="WP_126561336.1">
    <property type="nucleotide sequence ID" value="NZ_RYDJ01000001.1"/>
</dbReference>
<dbReference type="NCBIfam" id="TIGR02116">
    <property type="entry name" value="toxin_Txe_YoeB"/>
    <property type="match status" value="1"/>
</dbReference>
<dbReference type="Gene3D" id="3.30.2310.20">
    <property type="entry name" value="RelE-like"/>
    <property type="match status" value="1"/>
</dbReference>
<dbReference type="SUPFAM" id="SSF143011">
    <property type="entry name" value="RelE-like"/>
    <property type="match status" value="1"/>
</dbReference>
<dbReference type="Proteomes" id="UP000280825">
    <property type="component" value="Unassembled WGS sequence"/>
</dbReference>
<comment type="similarity">
    <text evidence="1">Belongs to the YoeB family.</text>
</comment>
<evidence type="ECO:0000256" key="6">
    <source>
        <dbReference type="ARBA" id="ARBA00030388"/>
    </source>
</evidence>
<keyword evidence="4" id="KW-0255">Endonuclease</keyword>
<dbReference type="GO" id="GO:0045892">
    <property type="term" value="P:negative regulation of DNA-templated transcription"/>
    <property type="evidence" value="ECO:0007669"/>
    <property type="project" value="TreeGrafter"/>
</dbReference>
<evidence type="ECO:0000313" key="8">
    <source>
        <dbReference type="Proteomes" id="UP000280825"/>
    </source>
</evidence>
<evidence type="ECO:0000256" key="4">
    <source>
        <dbReference type="ARBA" id="ARBA00022759"/>
    </source>
</evidence>
<evidence type="ECO:0000256" key="1">
    <source>
        <dbReference type="ARBA" id="ARBA00008172"/>
    </source>
</evidence>
<comment type="caution">
    <text evidence="7">The sequence shown here is derived from an EMBL/GenBank/DDBJ whole genome shotgun (WGS) entry which is preliminary data.</text>
</comment>
<protein>
    <recommendedName>
        <fullName evidence="6">Putative mRNA interferase YoeB</fullName>
    </recommendedName>
</protein>
<dbReference type="InterPro" id="IPR035093">
    <property type="entry name" value="RelE/ParE_toxin_dom_sf"/>
</dbReference>
<keyword evidence="2" id="KW-1277">Toxin-antitoxin system</keyword>
<evidence type="ECO:0000256" key="5">
    <source>
        <dbReference type="ARBA" id="ARBA00022801"/>
    </source>
</evidence>
<organism evidence="7 8">
    <name type="scientific">Flavobacterium bomense</name>
    <dbReference type="NCBI Taxonomy" id="2497483"/>
    <lineage>
        <taxon>Bacteria</taxon>
        <taxon>Pseudomonadati</taxon>
        <taxon>Bacteroidota</taxon>
        <taxon>Flavobacteriia</taxon>
        <taxon>Flavobacteriales</taxon>
        <taxon>Flavobacteriaceae</taxon>
        <taxon>Flavobacterium</taxon>
    </lineage>
</organism>
<dbReference type="AlphaFoldDB" id="A0A432CRK6"/>
<dbReference type="GO" id="GO:0006401">
    <property type="term" value="P:RNA catabolic process"/>
    <property type="evidence" value="ECO:0007669"/>
    <property type="project" value="InterPro"/>
</dbReference>
<keyword evidence="5" id="KW-0378">Hydrolase</keyword>
<name>A0A432CRK6_9FLAO</name>
<dbReference type="InterPro" id="IPR009614">
    <property type="entry name" value="YoeB_toxin"/>
</dbReference>
<keyword evidence="8" id="KW-1185">Reference proteome</keyword>
<dbReference type="PANTHER" id="PTHR38039:SF1">
    <property type="entry name" value="TOXIN YOEB"/>
    <property type="match status" value="1"/>
</dbReference>